<dbReference type="HOGENOM" id="CLU_014148_1_0_1"/>
<dbReference type="Gene3D" id="1.25.40.10">
    <property type="entry name" value="Tetratricopeptide repeat domain"/>
    <property type="match status" value="1"/>
</dbReference>
<comment type="similarity">
    <text evidence="1">Belongs to the CCM1 family.</text>
</comment>
<evidence type="ECO:0000256" key="3">
    <source>
        <dbReference type="ARBA" id="ARBA00044493"/>
    </source>
</evidence>
<dbReference type="EMBL" id="JPKY01000065">
    <property type="protein sequence ID" value="KFH43636.1"/>
    <property type="molecule type" value="Genomic_DNA"/>
</dbReference>
<name>A0A086T2Q4_HAPC1</name>
<dbReference type="PANTHER" id="PTHR47447">
    <property type="entry name" value="OS03G0856100 PROTEIN"/>
    <property type="match status" value="1"/>
</dbReference>
<evidence type="ECO:0000313" key="7">
    <source>
        <dbReference type="EMBL" id="KFH43636.1"/>
    </source>
</evidence>
<dbReference type="PANTHER" id="PTHR47447:SF17">
    <property type="entry name" value="OS12G0638900 PROTEIN"/>
    <property type="match status" value="1"/>
</dbReference>
<feature type="region of interest" description="Disordered" evidence="6">
    <location>
        <begin position="48"/>
        <end position="72"/>
    </location>
</feature>
<dbReference type="InterPro" id="IPR002885">
    <property type="entry name" value="PPR_rpt"/>
</dbReference>
<comment type="function">
    <text evidence="3">Regulates mitochondrial small subunit maturation by controlling 15S rRNA 5'-end processing. Localizes to the 5' precursor of the 15S rRNA in a position that is subsequently occupied by mS47 in the mature yeast mtSSU. Uses structure and sequence-specific RNA recognition, binding to a single-stranded region of the precursor and specifically recognizing bases -6 to -1. The exchange of Ccm1 for mS47 is coupled to the irreversible removal of precursor rRNA that is accompanied by conformational changes of the mitoribosomal proteins uS5m and mS26. These conformational changes signal completion of 5'-end rRNA processing through protection of the mature 5'-end of the 15S rRNA and stabilization of mS47. The removal of the 5' precursor together with the dissociation of Ccm1 may be catalyzed by the 5'-3' exoribonuclease Pet127. Involved in the specific removal of group I introns in mitochondrial encoded transcripts.</text>
</comment>
<sequence length="844" mass="95991">MPGRPSILHLPSRNKTICWTCLLGLRQRAATPQPQPLWIAHYSARASQGGGRLRPRSRTQTHIQPRKSAFQKPTQAELLRKLEQVHGTEEDGGKNESRDFSIEFFEQEGNKRIKLPDDEAYEQGMSGIDASILKNAFSQMRGSLRSGMQKRALDDVLSKMGGTWENMRTTADLEKVMSDMDEYGQSIDREIEETLAELPEDMRQGVAEQLGPLLPKSMVSKLPTRPGVAQIPLQSYTANQRKKVSRLNATIERVLREMRMPGGLTNKHASAIYRAYHAARRSLAHSWSSVPLDVWDFLWSVFSADESINPHRLSHVSLLAKDMGDAKVALSPAQQLLIIEAVFVEGWEAKALENWKRCIPTLGHESTDTFEHFWELGVRMHCRLGDMDQAQRAVNKLLEHNSDPRILMPIIRTRSELGTPEDQERAWLAYRQMRERLGQNMKLTDYDQVVSYFLTTNQTENALYAFVDMMSDGQIDLKKQKYMPSVVANKFFLGKWLKRLIGAGDLDGAQSVVEFMRGKGVQAAPMHLNGLIGAWQRSGGAENMAKADDLAWKMIEARIDFVKARKAGTLDHSPQRGGRAPLPRATLETFSVLAENYRLRDQHERMDELWDAFHDAEISPDAFMMNQLLESYVQANQIKEAKALYQSLVTERGLSPDPYTFSAMWKMLDVNRLHHVSDEDLAKDATAARKLFAETAKFRPLFMPDGMDGQLARKILHTFRRQKDDVGLIVALTSLKELFKFTPPETLVLEMVMNTTRLSWDSPPQRRRLMAAKRQLDQGLTTWADGDTAKLEGANRSVALYEYLQEKFWPEDLAEDRGRVFKEVAREMGVYDALVAMKGSRKRV</sequence>
<evidence type="ECO:0000256" key="4">
    <source>
        <dbReference type="ARBA" id="ARBA00044511"/>
    </source>
</evidence>
<dbReference type="InterPro" id="IPR011990">
    <property type="entry name" value="TPR-like_helical_dom_sf"/>
</dbReference>
<dbReference type="AlphaFoldDB" id="A0A086T2Q4"/>
<dbReference type="OrthoDB" id="185373at2759"/>
<evidence type="ECO:0000313" key="8">
    <source>
        <dbReference type="Proteomes" id="UP000029964"/>
    </source>
</evidence>
<gene>
    <name evidence="7" type="ORF">ACRE_056490</name>
</gene>
<accession>A0A086T2Q4</accession>
<reference evidence="8" key="1">
    <citation type="journal article" date="2014" name="Genome Announc.">
        <title>Genome sequence and annotation of Acremonium chrysogenum, producer of the beta-lactam antibiotic cephalosporin C.</title>
        <authorList>
            <person name="Terfehr D."/>
            <person name="Dahlmann T.A."/>
            <person name="Specht T."/>
            <person name="Zadra I."/>
            <person name="Kuernsteiner H."/>
            <person name="Kueck U."/>
        </authorList>
    </citation>
    <scope>NUCLEOTIDE SEQUENCE [LARGE SCALE GENOMIC DNA]</scope>
    <source>
        <strain evidence="8">ATCC 11550 / CBS 779.69 / DSM 880 / IAM 14645 / JCM 23072 / IMI 49137</strain>
    </source>
</reference>
<protein>
    <submittedName>
        <fullName evidence="7">Pentatricopeptide repeat-containing protein-like protein</fullName>
    </submittedName>
</protein>
<evidence type="ECO:0000256" key="1">
    <source>
        <dbReference type="ARBA" id="ARBA00006192"/>
    </source>
</evidence>
<feature type="repeat" description="PPR" evidence="5">
    <location>
        <begin position="621"/>
        <end position="656"/>
    </location>
</feature>
<dbReference type="Proteomes" id="UP000029964">
    <property type="component" value="Unassembled WGS sequence"/>
</dbReference>
<evidence type="ECO:0000256" key="2">
    <source>
        <dbReference type="ARBA" id="ARBA00022737"/>
    </source>
</evidence>
<organism evidence="7 8">
    <name type="scientific">Hapsidospora chrysogenum (strain ATCC 11550 / CBS 779.69 / DSM 880 / IAM 14645 / JCM 23072 / IMI 49137)</name>
    <name type="common">Acremonium chrysogenum</name>
    <dbReference type="NCBI Taxonomy" id="857340"/>
    <lineage>
        <taxon>Eukaryota</taxon>
        <taxon>Fungi</taxon>
        <taxon>Dikarya</taxon>
        <taxon>Ascomycota</taxon>
        <taxon>Pezizomycotina</taxon>
        <taxon>Sordariomycetes</taxon>
        <taxon>Hypocreomycetidae</taxon>
        <taxon>Hypocreales</taxon>
        <taxon>Bionectriaceae</taxon>
        <taxon>Hapsidospora</taxon>
    </lineage>
</organism>
<dbReference type="PROSITE" id="PS51375">
    <property type="entry name" value="PPR"/>
    <property type="match status" value="1"/>
</dbReference>
<evidence type="ECO:0000256" key="6">
    <source>
        <dbReference type="SAM" id="MobiDB-lite"/>
    </source>
</evidence>
<evidence type="ECO:0000256" key="5">
    <source>
        <dbReference type="PROSITE-ProRule" id="PRU00708"/>
    </source>
</evidence>
<keyword evidence="8" id="KW-1185">Reference proteome</keyword>
<comment type="caution">
    <text evidence="7">The sequence shown here is derived from an EMBL/GenBank/DDBJ whole genome shotgun (WGS) entry which is preliminary data.</text>
</comment>
<comment type="subunit">
    <text evidence="4">Binds to mitochondrial small subunit 15S rRNA.</text>
</comment>
<proteinExistence type="inferred from homology"/>
<keyword evidence="2" id="KW-0677">Repeat</keyword>